<organism evidence="2 3">
    <name type="scientific">Panicum virgatum</name>
    <name type="common">Blackwell switchgrass</name>
    <dbReference type="NCBI Taxonomy" id="38727"/>
    <lineage>
        <taxon>Eukaryota</taxon>
        <taxon>Viridiplantae</taxon>
        <taxon>Streptophyta</taxon>
        <taxon>Embryophyta</taxon>
        <taxon>Tracheophyta</taxon>
        <taxon>Spermatophyta</taxon>
        <taxon>Magnoliopsida</taxon>
        <taxon>Liliopsida</taxon>
        <taxon>Poales</taxon>
        <taxon>Poaceae</taxon>
        <taxon>PACMAD clade</taxon>
        <taxon>Panicoideae</taxon>
        <taxon>Panicodae</taxon>
        <taxon>Paniceae</taxon>
        <taxon>Panicinae</taxon>
        <taxon>Panicum</taxon>
        <taxon>Panicum sect. Hiantes</taxon>
    </lineage>
</organism>
<keyword evidence="3" id="KW-1185">Reference proteome</keyword>
<evidence type="ECO:0000256" key="1">
    <source>
        <dbReference type="SAM" id="MobiDB-lite"/>
    </source>
</evidence>
<evidence type="ECO:0000313" key="2">
    <source>
        <dbReference type="EMBL" id="KAG2563534.1"/>
    </source>
</evidence>
<feature type="compositionally biased region" description="Basic and acidic residues" evidence="1">
    <location>
        <begin position="65"/>
        <end position="74"/>
    </location>
</feature>
<comment type="caution">
    <text evidence="2">The sequence shown here is derived from an EMBL/GenBank/DDBJ whole genome shotgun (WGS) entry which is preliminary data.</text>
</comment>
<reference evidence="2" key="1">
    <citation type="submission" date="2020-05" db="EMBL/GenBank/DDBJ databases">
        <title>WGS assembly of Panicum virgatum.</title>
        <authorList>
            <person name="Lovell J.T."/>
            <person name="Jenkins J."/>
            <person name="Shu S."/>
            <person name="Juenger T.E."/>
            <person name="Schmutz J."/>
        </authorList>
    </citation>
    <scope>NUCLEOTIDE SEQUENCE</scope>
    <source>
        <strain evidence="2">AP13</strain>
    </source>
</reference>
<evidence type="ECO:0000313" key="3">
    <source>
        <dbReference type="Proteomes" id="UP000823388"/>
    </source>
</evidence>
<proteinExistence type="predicted"/>
<accession>A0A8T0PZR5</accession>
<dbReference type="EMBL" id="CM029051">
    <property type="protein sequence ID" value="KAG2563534.1"/>
    <property type="molecule type" value="Genomic_DNA"/>
</dbReference>
<name>A0A8T0PZR5_PANVG</name>
<dbReference type="AlphaFoldDB" id="A0A8T0PZR5"/>
<sequence>MLSGHIPTRPLCKGPMRGWGERGHLATSETPLDAAAGHVQGPRRVCVGPRPPLAPPHSIAGDAPRLLKDVDKPPPHHAARCLRAPLDTSTHATRYHLHLRTHPRPPRSLPLGSAAQSPLAAAALIWIGKGCGGGGAEEARG</sequence>
<feature type="region of interest" description="Disordered" evidence="1">
    <location>
        <begin position="48"/>
        <end position="77"/>
    </location>
</feature>
<protein>
    <submittedName>
        <fullName evidence="2">Uncharacterized protein</fullName>
    </submittedName>
</protein>
<gene>
    <name evidence="2" type="ORF">PVAP13_8KG323708</name>
</gene>
<dbReference type="Proteomes" id="UP000823388">
    <property type="component" value="Chromosome 8K"/>
</dbReference>